<gene>
    <name evidence="1" type="ORF">SAMN05444277_10232</name>
</gene>
<proteinExistence type="predicted"/>
<dbReference type="Proteomes" id="UP000199031">
    <property type="component" value="Unassembled WGS sequence"/>
</dbReference>
<reference evidence="1 2" key="1">
    <citation type="submission" date="2016-10" db="EMBL/GenBank/DDBJ databases">
        <authorList>
            <person name="de Groot N.N."/>
        </authorList>
    </citation>
    <scope>NUCLEOTIDE SEQUENCE [LARGE SCALE GENOMIC DNA]</scope>
    <source>
        <strain evidence="1 2">DSM 28286</strain>
    </source>
</reference>
<evidence type="ECO:0000313" key="1">
    <source>
        <dbReference type="EMBL" id="SFP80351.1"/>
    </source>
</evidence>
<evidence type="ECO:0000313" key="2">
    <source>
        <dbReference type="Proteomes" id="UP000199031"/>
    </source>
</evidence>
<dbReference type="RefSeq" id="WP_090655401.1">
    <property type="nucleotide sequence ID" value="NZ_FOXQ01000002.1"/>
</dbReference>
<dbReference type="EMBL" id="FOXQ01000002">
    <property type="protein sequence ID" value="SFP80351.1"/>
    <property type="molecule type" value="Genomic_DNA"/>
</dbReference>
<organism evidence="1 2">
    <name type="scientific">Parafilimonas terrae</name>
    <dbReference type="NCBI Taxonomy" id="1465490"/>
    <lineage>
        <taxon>Bacteria</taxon>
        <taxon>Pseudomonadati</taxon>
        <taxon>Bacteroidota</taxon>
        <taxon>Chitinophagia</taxon>
        <taxon>Chitinophagales</taxon>
        <taxon>Chitinophagaceae</taxon>
        <taxon>Parafilimonas</taxon>
    </lineage>
</organism>
<name>A0A1I5TBZ6_9BACT</name>
<keyword evidence="2" id="KW-1185">Reference proteome</keyword>
<accession>A0A1I5TBZ6</accession>
<sequence length="154" mass="17080">MSIVTRKFSAAPVRTAAATWMAIVDILSEQDATIHNELMKIAGIVASLISEGTPEKNAITIIGTGPRLRIYCLYEEDGSTEDANESTLNWNPFENDWEIYLPVEQPDMDWIKKSLNTKGNRFKVYQAGTKLVAEEEIDNNSQSSGGLTINISKL</sequence>
<dbReference type="STRING" id="1465490.SAMN05444277_10232"/>
<dbReference type="OrthoDB" id="667485at2"/>
<protein>
    <submittedName>
        <fullName evidence="1">Uncharacterized protein</fullName>
    </submittedName>
</protein>
<dbReference type="AlphaFoldDB" id="A0A1I5TBZ6"/>